<keyword evidence="2" id="KW-1185">Reference proteome</keyword>
<proteinExistence type="predicted"/>
<dbReference type="EMBL" id="CP073910">
    <property type="protein sequence ID" value="QUT05554.1"/>
    <property type="molecule type" value="Genomic_DNA"/>
</dbReference>
<evidence type="ECO:0000313" key="1">
    <source>
        <dbReference type="EMBL" id="QUT05554.1"/>
    </source>
</evidence>
<gene>
    <name evidence="1" type="ORF">KFK14_21765</name>
</gene>
<dbReference type="RefSeq" id="WP_212609090.1">
    <property type="nucleotide sequence ID" value="NZ_CP073910.1"/>
</dbReference>
<evidence type="ECO:0000313" key="2">
    <source>
        <dbReference type="Proteomes" id="UP000681425"/>
    </source>
</evidence>
<dbReference type="KEGG" id="spph:KFK14_21765"/>
<dbReference type="Proteomes" id="UP000681425">
    <property type="component" value="Chromosome"/>
</dbReference>
<reference evidence="1" key="1">
    <citation type="submission" date="2021-04" db="EMBL/GenBank/DDBJ databases">
        <title>Isolation of p-tert-butylphenol degrading bacteria Sphingobium phenoxybenzoativorans Tas13 from active sludge.</title>
        <authorList>
            <person name="Li Y."/>
        </authorList>
    </citation>
    <scope>NUCLEOTIDE SEQUENCE</scope>
    <source>
        <strain evidence="1">Tas13</strain>
    </source>
</reference>
<organism evidence="1 2">
    <name type="scientific">Sphingobium phenoxybenzoativorans</name>
    <dbReference type="NCBI Taxonomy" id="1592790"/>
    <lineage>
        <taxon>Bacteria</taxon>
        <taxon>Pseudomonadati</taxon>
        <taxon>Pseudomonadota</taxon>
        <taxon>Alphaproteobacteria</taxon>
        <taxon>Sphingomonadales</taxon>
        <taxon>Sphingomonadaceae</taxon>
        <taxon>Sphingobium</taxon>
    </lineage>
</organism>
<accession>A0A975K716</accession>
<name>A0A975K716_9SPHN</name>
<dbReference type="AlphaFoldDB" id="A0A975K716"/>
<sequence>MSDGFETLSIEEVARLLSRLRQADHLRLAALAQAWISGCPRREAAELLNEALARVLSGARPWPADVALSAFLSQVMRSIASQWRHEDQREPLLEDADIVRDENVITLNHDFADLRDRMRKALDDDPDGLGIFEHILAQTSRKDVRAELGIDETQYDTARRRMIRTLHDQFNPGWTL</sequence>
<protein>
    <submittedName>
        <fullName evidence="1">Uncharacterized protein</fullName>
    </submittedName>
</protein>